<feature type="transmembrane region" description="Helical" evidence="1">
    <location>
        <begin position="168"/>
        <end position="201"/>
    </location>
</feature>
<dbReference type="GO" id="GO:0016747">
    <property type="term" value="F:acyltransferase activity, transferring groups other than amino-acyl groups"/>
    <property type="evidence" value="ECO:0007669"/>
    <property type="project" value="InterPro"/>
</dbReference>
<dbReference type="PANTHER" id="PTHR23028:SF53">
    <property type="entry name" value="ACYL_TRANSF_3 DOMAIN-CONTAINING PROTEIN"/>
    <property type="match status" value="1"/>
</dbReference>
<dbReference type="AlphaFoldDB" id="Q1H482"/>
<sequence length="679" mass="75602">MASGHAEFQATRSVTPCTSASGKGLLKYRREIDGLRAVAVLAVVFFHAGFSGFSGGYVGVDVFFVISGYLITSILRDELAQQRFSILNFYERRARRILPALSVVLLATSIAAFLLMPPSLMQDYARSLVSVAAFGSNVFFYLSSGYFSTASEEKPLLHTWSLAVEEQYYLLFPLLLAGLWFMRRINIAWLLLILALASLAVSEYLLRQDAVDASFYLIFSRAWELLAGSLLALARPEQWRGPGRIIRHGLAWSGYALIIGAVFLLDQKTPFPGFFALLPVLGACLVIAFCDPSDTLGKLLCSRAMVGIGLISYSLYLWHQPLFAFLRMKSASHPGAMMFFVAIALAFLLAILSYYYVEQPFRDKKRYSRNRVFQLSGVAFAVMLAAGLAGMLGQGFPGRFQQPELMTSAVGSPLREKCHTSGTDYLKPAQSCTYFGQRITWATLGDSHTVELAYALGEKLKQRDEGLLHLSFSACSPSLLFEAREPGCSAWMREAVAHLEQRQEIRHVLIGFSYTRALFGNLEHYPSLPDKSPVNKFTAEYAGLSREELREEYWQSLAATINRLLAAGKEVHVMYPIPELPKDITKAIMPMSILHTISPHDLDHMTSREFYLARHAFILGKLDSLPYGERLHAIKPVERLCPHGHCPAAADGQALYYDDNHLSIAGARKVLHELNTTAK</sequence>
<dbReference type="InterPro" id="IPR050879">
    <property type="entry name" value="Acyltransferase_3"/>
</dbReference>
<accession>Q1H482</accession>
<feature type="transmembrane region" description="Helical" evidence="1">
    <location>
        <begin position="56"/>
        <end position="76"/>
    </location>
</feature>
<evidence type="ECO:0000313" key="5">
    <source>
        <dbReference type="Proteomes" id="UP000002440"/>
    </source>
</evidence>
<dbReference type="HOGENOM" id="CLU_005679_10_4_4"/>
<proteinExistence type="predicted"/>
<keyword evidence="1" id="KW-0472">Membrane</keyword>
<feature type="transmembrane region" description="Helical" evidence="1">
    <location>
        <begin position="245"/>
        <end position="265"/>
    </location>
</feature>
<feature type="domain" description="SGNH" evidence="3">
    <location>
        <begin position="418"/>
        <end position="673"/>
    </location>
</feature>
<feature type="transmembrane region" description="Helical" evidence="1">
    <location>
        <begin position="97"/>
        <end position="116"/>
    </location>
</feature>
<dbReference type="GO" id="GO:0016020">
    <property type="term" value="C:membrane"/>
    <property type="evidence" value="ECO:0007669"/>
    <property type="project" value="TreeGrafter"/>
</dbReference>
<feature type="transmembrane region" description="Helical" evidence="1">
    <location>
        <begin position="296"/>
        <end position="316"/>
    </location>
</feature>
<evidence type="ECO:0000313" key="4">
    <source>
        <dbReference type="EMBL" id="ABE48705.1"/>
    </source>
</evidence>
<keyword evidence="4" id="KW-0808">Transferase</keyword>
<dbReference type="Pfam" id="PF01757">
    <property type="entry name" value="Acyl_transf_3"/>
    <property type="match status" value="1"/>
</dbReference>
<evidence type="ECO:0000259" key="2">
    <source>
        <dbReference type="Pfam" id="PF01757"/>
    </source>
</evidence>
<keyword evidence="5" id="KW-1185">Reference proteome</keyword>
<feature type="transmembrane region" description="Helical" evidence="1">
    <location>
        <begin position="128"/>
        <end position="147"/>
    </location>
</feature>
<keyword evidence="1" id="KW-1133">Transmembrane helix</keyword>
<dbReference type="eggNOG" id="COG1835">
    <property type="taxonomic scope" value="Bacteria"/>
</dbReference>
<keyword evidence="1" id="KW-0812">Transmembrane</keyword>
<dbReference type="InterPro" id="IPR043968">
    <property type="entry name" value="SGNH"/>
</dbReference>
<reference evidence="4 5" key="1">
    <citation type="submission" date="2006-03" db="EMBL/GenBank/DDBJ databases">
        <title>Complete sequence of Methylobacillus flagellatus KT.</title>
        <authorList>
            <consortium name="US DOE Joint Genome Institute"/>
            <person name="Copeland A."/>
            <person name="Lucas S."/>
            <person name="Lapidus A."/>
            <person name="Barry K."/>
            <person name="Detter J.C."/>
            <person name="Glavina del Rio T."/>
            <person name="Hammon N."/>
            <person name="Israni S."/>
            <person name="Dalin E."/>
            <person name="Tice H."/>
            <person name="Pitluck S."/>
            <person name="Brettin T."/>
            <person name="Bruce D."/>
            <person name="Han C."/>
            <person name="Tapia R."/>
            <person name="Saunders E."/>
            <person name="Gilna P."/>
            <person name="Schmutz J."/>
            <person name="Larimer F."/>
            <person name="Land M."/>
            <person name="Kyrpides N."/>
            <person name="Anderson I."/>
            <person name="Richardson P."/>
        </authorList>
    </citation>
    <scope>NUCLEOTIDE SEQUENCE [LARGE SCALE GENOMIC DNA]</scope>
    <source>
        <strain evidence="5">KT / ATCC 51484 / DSM 6875</strain>
    </source>
</reference>
<feature type="transmembrane region" description="Helical" evidence="1">
    <location>
        <begin position="336"/>
        <end position="357"/>
    </location>
</feature>
<protein>
    <submittedName>
        <fullName evidence="4">Acyltransferase 3</fullName>
    </submittedName>
</protein>
<name>Q1H482_METFK</name>
<dbReference type="Pfam" id="PF19040">
    <property type="entry name" value="SGNH"/>
    <property type="match status" value="1"/>
</dbReference>
<keyword evidence="4" id="KW-0012">Acyltransferase</keyword>
<evidence type="ECO:0000259" key="3">
    <source>
        <dbReference type="Pfam" id="PF19040"/>
    </source>
</evidence>
<dbReference type="Proteomes" id="UP000002440">
    <property type="component" value="Chromosome"/>
</dbReference>
<dbReference type="GO" id="GO:0009103">
    <property type="term" value="P:lipopolysaccharide biosynthetic process"/>
    <property type="evidence" value="ECO:0007669"/>
    <property type="project" value="TreeGrafter"/>
</dbReference>
<dbReference type="InterPro" id="IPR002656">
    <property type="entry name" value="Acyl_transf_3_dom"/>
</dbReference>
<evidence type="ECO:0000256" key="1">
    <source>
        <dbReference type="SAM" id="Phobius"/>
    </source>
</evidence>
<dbReference type="STRING" id="265072.Mfla_0435"/>
<feature type="domain" description="Acyltransferase 3" evidence="2">
    <location>
        <begin position="31"/>
        <end position="354"/>
    </location>
</feature>
<feature type="transmembrane region" description="Helical" evidence="1">
    <location>
        <begin position="271"/>
        <end position="289"/>
    </location>
</feature>
<gene>
    <name evidence="4" type="ordered locus">Mfla_0435</name>
</gene>
<dbReference type="PANTHER" id="PTHR23028">
    <property type="entry name" value="ACETYLTRANSFERASE"/>
    <property type="match status" value="1"/>
</dbReference>
<dbReference type="KEGG" id="mfa:Mfla_0435"/>
<dbReference type="EMBL" id="CP000284">
    <property type="protein sequence ID" value="ABE48705.1"/>
    <property type="molecule type" value="Genomic_DNA"/>
</dbReference>
<dbReference type="OrthoDB" id="9814807at2"/>
<organism evidence="4 5">
    <name type="scientific">Methylobacillus flagellatus (strain ATCC 51484 / DSM 6875 / VKM B-1610 / KT)</name>
    <dbReference type="NCBI Taxonomy" id="265072"/>
    <lineage>
        <taxon>Bacteria</taxon>
        <taxon>Pseudomonadati</taxon>
        <taxon>Pseudomonadota</taxon>
        <taxon>Betaproteobacteria</taxon>
        <taxon>Nitrosomonadales</taxon>
        <taxon>Methylophilaceae</taxon>
        <taxon>Methylobacillus</taxon>
    </lineage>
</organism>
<feature type="transmembrane region" description="Helical" evidence="1">
    <location>
        <begin position="378"/>
        <end position="396"/>
    </location>
</feature>